<comment type="caution">
    <text evidence="2">The sequence shown here is derived from an EMBL/GenBank/DDBJ whole genome shotgun (WGS) entry which is preliminary data.</text>
</comment>
<name>A0AAV4CJU6_9GAST</name>
<evidence type="ECO:0000256" key="1">
    <source>
        <dbReference type="SAM" id="MobiDB-lite"/>
    </source>
</evidence>
<dbReference type="EMBL" id="BLXT01006566">
    <property type="protein sequence ID" value="GFO32120.1"/>
    <property type="molecule type" value="Genomic_DNA"/>
</dbReference>
<feature type="compositionally biased region" description="Basic and acidic residues" evidence="1">
    <location>
        <begin position="95"/>
        <end position="106"/>
    </location>
</feature>
<feature type="region of interest" description="Disordered" evidence="1">
    <location>
        <begin position="1"/>
        <end position="33"/>
    </location>
</feature>
<sequence>MTSGFKALRQGLEPVTEGSLQISGRTHKPPFTDASGIEVHVKHELTTQEFKDRVIRTKNIATENKLQKTQRSGYVHAKTDTLRIWHPKARVKRIYESRRDDSETNKPRACQPRTKSRRNHRASNQHSRVYSSSSCQSKICK</sequence>
<gene>
    <name evidence="2" type="ORF">PoB_005862500</name>
</gene>
<feature type="compositionally biased region" description="Polar residues" evidence="1">
    <location>
        <begin position="124"/>
        <end position="141"/>
    </location>
</feature>
<dbReference type="AlphaFoldDB" id="A0AAV4CJU6"/>
<accession>A0AAV4CJU6</accession>
<protein>
    <submittedName>
        <fullName evidence="2">Uncharacterized protein</fullName>
    </submittedName>
</protein>
<dbReference type="Proteomes" id="UP000735302">
    <property type="component" value="Unassembled WGS sequence"/>
</dbReference>
<evidence type="ECO:0000313" key="2">
    <source>
        <dbReference type="EMBL" id="GFO32120.1"/>
    </source>
</evidence>
<keyword evidence="3" id="KW-1185">Reference proteome</keyword>
<organism evidence="2 3">
    <name type="scientific">Plakobranchus ocellatus</name>
    <dbReference type="NCBI Taxonomy" id="259542"/>
    <lineage>
        <taxon>Eukaryota</taxon>
        <taxon>Metazoa</taxon>
        <taxon>Spiralia</taxon>
        <taxon>Lophotrochozoa</taxon>
        <taxon>Mollusca</taxon>
        <taxon>Gastropoda</taxon>
        <taxon>Heterobranchia</taxon>
        <taxon>Euthyneura</taxon>
        <taxon>Panpulmonata</taxon>
        <taxon>Sacoglossa</taxon>
        <taxon>Placobranchoidea</taxon>
        <taxon>Plakobranchidae</taxon>
        <taxon>Plakobranchus</taxon>
    </lineage>
</organism>
<feature type="region of interest" description="Disordered" evidence="1">
    <location>
        <begin position="95"/>
        <end position="141"/>
    </location>
</feature>
<feature type="compositionally biased region" description="Basic residues" evidence="1">
    <location>
        <begin position="114"/>
        <end position="123"/>
    </location>
</feature>
<evidence type="ECO:0000313" key="3">
    <source>
        <dbReference type="Proteomes" id="UP000735302"/>
    </source>
</evidence>
<reference evidence="2 3" key="1">
    <citation type="journal article" date="2021" name="Elife">
        <title>Chloroplast acquisition without the gene transfer in kleptoplastic sea slugs, Plakobranchus ocellatus.</title>
        <authorList>
            <person name="Maeda T."/>
            <person name="Takahashi S."/>
            <person name="Yoshida T."/>
            <person name="Shimamura S."/>
            <person name="Takaki Y."/>
            <person name="Nagai Y."/>
            <person name="Toyoda A."/>
            <person name="Suzuki Y."/>
            <person name="Arimoto A."/>
            <person name="Ishii H."/>
            <person name="Satoh N."/>
            <person name="Nishiyama T."/>
            <person name="Hasebe M."/>
            <person name="Maruyama T."/>
            <person name="Minagawa J."/>
            <person name="Obokata J."/>
            <person name="Shigenobu S."/>
        </authorList>
    </citation>
    <scope>NUCLEOTIDE SEQUENCE [LARGE SCALE GENOMIC DNA]</scope>
</reference>
<proteinExistence type="predicted"/>